<dbReference type="Gene3D" id="3.10.50.40">
    <property type="match status" value="1"/>
</dbReference>
<comment type="subcellular location">
    <subcellularLocation>
        <location evidence="9">Cytoplasm</location>
    </subcellularLocation>
    <text evidence="9">About half TF is bound to the ribosome near the polypeptide exit tunnel while the other half is free in the cytoplasm.</text>
</comment>
<dbReference type="GO" id="GO:0043022">
    <property type="term" value="F:ribosome binding"/>
    <property type="evidence" value="ECO:0007669"/>
    <property type="project" value="TreeGrafter"/>
</dbReference>
<evidence type="ECO:0000313" key="13">
    <source>
        <dbReference type="EMBL" id="PJB57263.1"/>
    </source>
</evidence>
<dbReference type="InterPro" id="IPR008880">
    <property type="entry name" value="Trigger_fac_C"/>
</dbReference>
<keyword evidence="9" id="KW-0132">Cell division</keyword>
<comment type="function">
    <text evidence="9">Involved in protein export. Acts as a chaperone by maintaining the newly synthesized protein in an open conformation. Functions as a peptidyl-prolyl cis-trans isomerase.</text>
</comment>
<dbReference type="GO" id="GO:0003755">
    <property type="term" value="F:peptidyl-prolyl cis-trans isomerase activity"/>
    <property type="evidence" value="ECO:0007669"/>
    <property type="project" value="UniProtKB-UniRule"/>
</dbReference>
<dbReference type="GO" id="GO:0051301">
    <property type="term" value="P:cell division"/>
    <property type="evidence" value="ECO:0007669"/>
    <property type="project" value="UniProtKB-KW"/>
</dbReference>
<evidence type="ECO:0000256" key="9">
    <source>
        <dbReference type="HAMAP-Rule" id="MF_00303"/>
    </source>
</evidence>
<dbReference type="AlphaFoldDB" id="A0A2M7K6V7"/>
<dbReference type="Proteomes" id="UP000231493">
    <property type="component" value="Unassembled WGS sequence"/>
</dbReference>
<dbReference type="InterPro" id="IPR046357">
    <property type="entry name" value="PPIase_dom_sf"/>
</dbReference>
<evidence type="ECO:0000259" key="10">
    <source>
        <dbReference type="Pfam" id="PF05697"/>
    </source>
</evidence>
<evidence type="ECO:0000256" key="7">
    <source>
        <dbReference type="ARBA" id="ARBA00023235"/>
    </source>
</evidence>
<keyword evidence="6 9" id="KW-0143">Chaperone</keyword>
<name>A0A2M7K6V7_9BACT</name>
<comment type="catalytic activity">
    <reaction evidence="1 9">
        <text>[protein]-peptidylproline (omega=180) = [protein]-peptidylproline (omega=0)</text>
        <dbReference type="Rhea" id="RHEA:16237"/>
        <dbReference type="Rhea" id="RHEA-COMP:10747"/>
        <dbReference type="Rhea" id="RHEA-COMP:10748"/>
        <dbReference type="ChEBI" id="CHEBI:83833"/>
        <dbReference type="ChEBI" id="CHEBI:83834"/>
        <dbReference type="EC" id="5.2.1.8"/>
    </reaction>
</comment>
<evidence type="ECO:0000256" key="3">
    <source>
        <dbReference type="ARBA" id="ARBA00013194"/>
    </source>
</evidence>
<comment type="similarity">
    <text evidence="2 9">Belongs to the FKBP-type PPIase family. Tig subfamily.</text>
</comment>
<dbReference type="Gene3D" id="1.10.3120.10">
    <property type="entry name" value="Trigger factor, C-terminal domain"/>
    <property type="match status" value="1"/>
</dbReference>
<evidence type="ECO:0000256" key="4">
    <source>
        <dbReference type="ARBA" id="ARBA00016902"/>
    </source>
</evidence>
<dbReference type="SUPFAM" id="SSF109998">
    <property type="entry name" value="Triger factor/SurA peptide-binding domain-like"/>
    <property type="match status" value="1"/>
</dbReference>
<dbReference type="SUPFAM" id="SSF102735">
    <property type="entry name" value="Trigger factor ribosome-binding domain"/>
    <property type="match status" value="1"/>
</dbReference>
<organism evidence="12 15">
    <name type="scientific">Candidatus Infernicultor aquiphilus</name>
    <dbReference type="NCBI Taxonomy" id="1805029"/>
    <lineage>
        <taxon>Bacteria</taxon>
        <taxon>Pseudomonadati</taxon>
        <taxon>Atribacterota</taxon>
        <taxon>Candidatus Phoenicimicrobiia</taxon>
        <taxon>Candidatus Pheonicimicrobiales</taxon>
        <taxon>Candidatus Phoenicimicrobiaceae</taxon>
        <taxon>Candidatus Infernicultor</taxon>
    </lineage>
</organism>
<evidence type="ECO:0000256" key="6">
    <source>
        <dbReference type="ARBA" id="ARBA00023186"/>
    </source>
</evidence>
<reference evidence="12" key="1">
    <citation type="submission" date="2017-09" db="EMBL/GenBank/DDBJ databases">
        <title>Depth-based differentiation of microbial function through sediment-hosted aquifers and enrichment of novel symbionts in the deep terrestrial subsurface.</title>
        <authorList>
            <person name="Probst A.J."/>
            <person name="Ladd B."/>
            <person name="Jarett J.K."/>
            <person name="Geller-Mcgrath D.E."/>
            <person name="Sieber C.M.K."/>
            <person name="Emerson J.B."/>
            <person name="Anantharaman K."/>
            <person name="Thomas B.C."/>
            <person name="Malmstrom R."/>
            <person name="Stieglmeier M."/>
            <person name="Klingl A."/>
            <person name="Woyke T."/>
            <person name="Ryan C.M."/>
            <person name="Banfield J.F."/>
        </authorList>
    </citation>
    <scope>NUCLEOTIDE SEQUENCE</scope>
    <source>
        <strain evidence="12">CG_4_8_14_3_um_filter_34_18</strain>
    </source>
</reference>
<dbReference type="GO" id="GO:0043335">
    <property type="term" value="P:protein unfolding"/>
    <property type="evidence" value="ECO:0007669"/>
    <property type="project" value="TreeGrafter"/>
</dbReference>
<dbReference type="InterPro" id="IPR008881">
    <property type="entry name" value="Trigger_fac_ribosome-bd_bac"/>
</dbReference>
<dbReference type="GO" id="GO:0051083">
    <property type="term" value="P:'de novo' cotranslational protein folding"/>
    <property type="evidence" value="ECO:0007669"/>
    <property type="project" value="TreeGrafter"/>
</dbReference>
<dbReference type="InterPro" id="IPR005215">
    <property type="entry name" value="Trig_fac"/>
</dbReference>
<evidence type="ECO:0000313" key="12">
    <source>
        <dbReference type="EMBL" id="PIX33865.1"/>
    </source>
</evidence>
<evidence type="ECO:0000313" key="15">
    <source>
        <dbReference type="Proteomes" id="UP000231493"/>
    </source>
</evidence>
<dbReference type="Gene3D" id="3.30.70.1050">
    <property type="entry name" value="Trigger factor ribosome-binding domain"/>
    <property type="match status" value="1"/>
</dbReference>
<dbReference type="EMBL" id="PFIP01000124">
    <property type="protein sequence ID" value="PIX33865.1"/>
    <property type="molecule type" value="Genomic_DNA"/>
</dbReference>
<dbReference type="PIRSF" id="PIRSF003095">
    <property type="entry name" value="Trigger_factor"/>
    <property type="match status" value="1"/>
</dbReference>
<dbReference type="InterPro" id="IPR036611">
    <property type="entry name" value="Trigger_fac_ribosome-bd_sf"/>
</dbReference>
<dbReference type="SUPFAM" id="SSF54534">
    <property type="entry name" value="FKBP-like"/>
    <property type="match status" value="1"/>
</dbReference>
<dbReference type="Pfam" id="PF05698">
    <property type="entry name" value="Trigger_C"/>
    <property type="match status" value="1"/>
</dbReference>
<dbReference type="HAMAP" id="MF_00303">
    <property type="entry name" value="Trigger_factor_Tig"/>
    <property type="match status" value="1"/>
</dbReference>
<dbReference type="GO" id="GO:0005737">
    <property type="term" value="C:cytoplasm"/>
    <property type="evidence" value="ECO:0007669"/>
    <property type="project" value="UniProtKB-SubCell"/>
</dbReference>
<dbReference type="NCBIfam" id="TIGR00115">
    <property type="entry name" value="tig"/>
    <property type="match status" value="1"/>
</dbReference>
<dbReference type="Proteomes" id="UP000228560">
    <property type="component" value="Unassembled WGS sequence"/>
</dbReference>
<dbReference type="Pfam" id="PF05697">
    <property type="entry name" value="Trigger_N"/>
    <property type="match status" value="1"/>
</dbReference>
<evidence type="ECO:0000256" key="2">
    <source>
        <dbReference type="ARBA" id="ARBA00005464"/>
    </source>
</evidence>
<keyword evidence="5 9" id="KW-0697">Rotamase</keyword>
<dbReference type="InterPro" id="IPR037041">
    <property type="entry name" value="Trigger_fac_C_sf"/>
</dbReference>
<reference evidence="14 15" key="2">
    <citation type="submission" date="2017-09" db="EMBL/GenBank/DDBJ databases">
        <title>Depth-based differentiation of microbial function through sediment-hosted aquifers and enrichment of novel symbionts in the deep terrestrial subsurface.</title>
        <authorList>
            <person name="Probst A.J."/>
            <person name="Ladd B."/>
            <person name="Jarett J.K."/>
            <person name="Geller-Mcgrath D.E."/>
            <person name="Sieber C.M."/>
            <person name="Emerson J.B."/>
            <person name="Anantharaman K."/>
            <person name="Thomas B.C."/>
            <person name="Malmstrom R."/>
            <person name="Stieglmeier M."/>
            <person name="Klingl A."/>
            <person name="Woyke T."/>
            <person name="Ryan C.M."/>
            <person name="Banfield J.F."/>
        </authorList>
    </citation>
    <scope>NUCLEOTIDE SEQUENCE [LARGE SCALE GENOMIC DNA]</scope>
    <source>
        <strain evidence="13">CG_4_9_14_3_um_filter_33_16</strain>
    </source>
</reference>
<proteinExistence type="inferred from homology"/>
<dbReference type="PANTHER" id="PTHR30560">
    <property type="entry name" value="TRIGGER FACTOR CHAPERONE AND PEPTIDYL-PROLYL CIS/TRANS ISOMERASE"/>
    <property type="match status" value="1"/>
</dbReference>
<evidence type="ECO:0000259" key="11">
    <source>
        <dbReference type="Pfam" id="PF05698"/>
    </source>
</evidence>
<dbReference type="GO" id="GO:0015031">
    <property type="term" value="P:protein transport"/>
    <property type="evidence" value="ECO:0007669"/>
    <property type="project" value="UniProtKB-UniRule"/>
</dbReference>
<comment type="domain">
    <text evidence="9">Consists of 3 domains; the N-terminus binds the ribosome, the middle domain has PPIase activity, while the C-terminus has intrinsic chaperone activity on its own.</text>
</comment>
<accession>A0A2M8CDX1</accession>
<feature type="domain" description="Trigger factor ribosome-binding bacterial" evidence="10">
    <location>
        <begin position="3"/>
        <end position="146"/>
    </location>
</feature>
<protein>
    <recommendedName>
        <fullName evidence="4 9">Trigger factor</fullName>
        <shortName evidence="9">TF</shortName>
        <ecNumber evidence="3 9">5.2.1.8</ecNumber>
    </recommendedName>
    <alternativeName>
        <fullName evidence="8 9">PPIase</fullName>
    </alternativeName>
</protein>
<dbReference type="InterPro" id="IPR027304">
    <property type="entry name" value="Trigger_fact/SurA_dom_sf"/>
</dbReference>
<dbReference type="GO" id="GO:0044183">
    <property type="term" value="F:protein folding chaperone"/>
    <property type="evidence" value="ECO:0007669"/>
    <property type="project" value="TreeGrafter"/>
</dbReference>
<dbReference type="EC" id="5.2.1.8" evidence="3 9"/>
<keyword evidence="9" id="KW-0963">Cytoplasm</keyword>
<evidence type="ECO:0000256" key="5">
    <source>
        <dbReference type="ARBA" id="ARBA00023110"/>
    </source>
</evidence>
<feature type="domain" description="Trigger factor C-terminal" evidence="11">
    <location>
        <begin position="264"/>
        <end position="422"/>
    </location>
</feature>
<dbReference type="EMBL" id="PFTV01000073">
    <property type="protein sequence ID" value="PJB57263.1"/>
    <property type="molecule type" value="Genomic_DNA"/>
</dbReference>
<comment type="caution">
    <text evidence="12">The sequence shown here is derived from an EMBL/GenBank/DDBJ whole genome shotgun (WGS) entry which is preliminary data.</text>
</comment>
<evidence type="ECO:0000313" key="14">
    <source>
        <dbReference type="Proteomes" id="UP000228560"/>
    </source>
</evidence>
<keyword evidence="7 9" id="KW-0413">Isomerase</keyword>
<sequence length="438" mass="51104">MVEVKIKEQKENEFHLEIEVDKIEVNNKLENVYNDLSYQAKIPGFRKGKVPRNILNMHLGREYFYEKTAEELIPDSYMEAIKKINIEPIEQAKIKILQIEEDKPLIFEAIVQVKPEVKLGSFDKITLSKEDTKITDSDVENEIKRIQENLAKLKIVKDRPAKEGDYLVIDSEEYIDGKVIKGSKVEKQMIQLNKRISPEFNKQLLDCSAGQEKEIKILVPRDAEDKEMAGKEIIYQVKVIEIKEKELPKLDGDFFKTIGNYKNLDDFKKDISEKLKKQAEIFSKNNYESKLLEKVAEICEVKVPEVLMERELDYMMKSLNDDLKAKNLSLQDYYNSINTNEENIKKEYGIVAEKRIKQELVLDKIAQEENIQITEQEIKDKINTIAQEVKQDPMKVEATLKKNNNLDGLRESIKRDKIVNFLNKKVKIINSKKEDESK</sequence>
<dbReference type="PANTHER" id="PTHR30560:SF3">
    <property type="entry name" value="TRIGGER FACTOR-LIKE PROTEIN TIG, CHLOROPLASTIC"/>
    <property type="match status" value="1"/>
</dbReference>
<gene>
    <name evidence="9 12" type="primary">tig</name>
    <name evidence="13" type="ORF">CO097_02895</name>
    <name evidence="12" type="ORF">COZ58_05865</name>
</gene>
<keyword evidence="9" id="KW-0131">Cell cycle</keyword>
<evidence type="ECO:0000256" key="1">
    <source>
        <dbReference type="ARBA" id="ARBA00000971"/>
    </source>
</evidence>
<accession>A0A2M7K6V7</accession>
<evidence type="ECO:0000256" key="8">
    <source>
        <dbReference type="ARBA" id="ARBA00029986"/>
    </source>
</evidence>